<keyword evidence="4" id="KW-1185">Reference proteome</keyword>
<comment type="caution">
    <text evidence="3">The sequence shown here is derived from an EMBL/GenBank/DDBJ whole genome shotgun (WGS) entry which is preliminary data.</text>
</comment>
<feature type="region of interest" description="Disordered" evidence="1">
    <location>
        <begin position="41"/>
        <end position="62"/>
    </location>
</feature>
<feature type="signal peptide" evidence="2">
    <location>
        <begin position="1"/>
        <end position="21"/>
    </location>
</feature>
<evidence type="ECO:0000313" key="4">
    <source>
        <dbReference type="Proteomes" id="UP001521785"/>
    </source>
</evidence>
<keyword evidence="2" id="KW-0732">Signal</keyword>
<protein>
    <submittedName>
        <fullName evidence="3">Mitochondrial import inner membrane translocase subunit tim8</fullName>
    </submittedName>
</protein>
<proteinExistence type="predicted"/>
<evidence type="ECO:0000256" key="2">
    <source>
        <dbReference type="SAM" id="SignalP"/>
    </source>
</evidence>
<evidence type="ECO:0000256" key="1">
    <source>
        <dbReference type="SAM" id="MobiDB-lite"/>
    </source>
</evidence>
<dbReference type="EMBL" id="JAKJXO020000018">
    <property type="protein sequence ID" value="KAL1593700.1"/>
    <property type="molecule type" value="Genomic_DNA"/>
</dbReference>
<gene>
    <name evidence="3" type="primary">TIM8</name>
    <name evidence="3" type="ORF">SLS60_010432</name>
</gene>
<organism evidence="3 4">
    <name type="scientific">Paraconiothyrium brasiliense</name>
    <dbReference type="NCBI Taxonomy" id="300254"/>
    <lineage>
        <taxon>Eukaryota</taxon>
        <taxon>Fungi</taxon>
        <taxon>Dikarya</taxon>
        <taxon>Ascomycota</taxon>
        <taxon>Pezizomycotina</taxon>
        <taxon>Dothideomycetes</taxon>
        <taxon>Pleosporomycetidae</taxon>
        <taxon>Pleosporales</taxon>
        <taxon>Massarineae</taxon>
        <taxon>Didymosphaeriaceae</taxon>
        <taxon>Paraconiothyrium</taxon>
    </lineage>
</organism>
<reference evidence="3 4" key="1">
    <citation type="submission" date="2024-02" db="EMBL/GenBank/DDBJ databases">
        <title>De novo assembly and annotation of 12 fungi associated with fruit tree decline syndrome in Ontario, Canada.</title>
        <authorList>
            <person name="Sulman M."/>
            <person name="Ellouze W."/>
            <person name="Ilyukhin E."/>
        </authorList>
    </citation>
    <scope>NUCLEOTIDE SEQUENCE [LARGE SCALE GENOMIC DNA]</scope>
    <source>
        <strain evidence="3 4">M42-189</strain>
    </source>
</reference>
<dbReference type="Proteomes" id="UP001521785">
    <property type="component" value="Unassembled WGS sequence"/>
</dbReference>
<accession>A0ABR3QNK7</accession>
<evidence type="ECO:0000313" key="3">
    <source>
        <dbReference type="EMBL" id="KAL1593700.1"/>
    </source>
</evidence>
<feature type="chain" id="PRO_5045678559" evidence="2">
    <location>
        <begin position="22"/>
        <end position="344"/>
    </location>
</feature>
<sequence length="344" mass="38353">MKFKITMLVATFAGSVNLATCARFSSNGFLDTISPAIFGPTTGAKPNETHVPEVTPQSEGRLERRANWASSPMANEDQWCKAQAKGAEMYAGFWKSDISAGHLYNPPRQSANSLFRANNLHSMMYETWGWSDADNKYNDAVFNDFYGAGWIQAMRERAIGITPWRDIWSYHYTHGAANARDEEGQPFPIKEQTYMAYNRRYQVTGARAKFGVQDRAGAIIVSVAVSPAESFKVLWGREAGAGELPLLRSLSDLLWAGWLRGSNPQAGNPNPTNLNYMFMMWIINKETLSIMKRALHARGKDKYSVWPGDDFSTAEPEGQALLGSPNGKPMGYLVNQRKLDMGVK</sequence>
<name>A0ABR3QNK7_9PLEO</name>